<feature type="domain" description="Phosphoadenosine phosphosulphate reductase" evidence="1">
    <location>
        <begin position="192"/>
        <end position="297"/>
    </location>
</feature>
<dbReference type="Gene3D" id="3.40.50.620">
    <property type="entry name" value="HUPs"/>
    <property type="match status" value="1"/>
</dbReference>
<keyword evidence="3" id="KW-1185">Reference proteome</keyword>
<organism evidence="2 3">
    <name type="scientific">Morella rubra</name>
    <name type="common">Chinese bayberry</name>
    <dbReference type="NCBI Taxonomy" id="262757"/>
    <lineage>
        <taxon>Eukaryota</taxon>
        <taxon>Viridiplantae</taxon>
        <taxon>Streptophyta</taxon>
        <taxon>Embryophyta</taxon>
        <taxon>Tracheophyta</taxon>
        <taxon>Spermatophyta</taxon>
        <taxon>Magnoliopsida</taxon>
        <taxon>eudicotyledons</taxon>
        <taxon>Gunneridae</taxon>
        <taxon>Pentapetalae</taxon>
        <taxon>rosids</taxon>
        <taxon>fabids</taxon>
        <taxon>Fagales</taxon>
        <taxon>Myricaceae</taxon>
        <taxon>Morella</taxon>
    </lineage>
</organism>
<dbReference type="PANTHER" id="PTHR46482">
    <property type="entry name" value="5'-ADENYLYLSULFATE REDUCTASE 3, CHLOROPLASTIC"/>
    <property type="match status" value="1"/>
</dbReference>
<reference evidence="2 3" key="1">
    <citation type="journal article" date="2019" name="Plant Biotechnol. J.">
        <title>The red bayberry genome and genetic basis of sex determination.</title>
        <authorList>
            <person name="Jia H.M."/>
            <person name="Jia H.J."/>
            <person name="Cai Q.L."/>
            <person name="Wang Y."/>
            <person name="Zhao H.B."/>
            <person name="Yang W.F."/>
            <person name="Wang G.Y."/>
            <person name="Li Y.H."/>
            <person name="Zhan D.L."/>
            <person name="Shen Y.T."/>
            <person name="Niu Q.F."/>
            <person name="Chang L."/>
            <person name="Qiu J."/>
            <person name="Zhao L."/>
            <person name="Xie H.B."/>
            <person name="Fu W.Y."/>
            <person name="Jin J."/>
            <person name="Li X.W."/>
            <person name="Jiao Y."/>
            <person name="Zhou C.C."/>
            <person name="Tu T."/>
            <person name="Chai C.Y."/>
            <person name="Gao J.L."/>
            <person name="Fan L.J."/>
            <person name="van de Weg E."/>
            <person name="Wang J.Y."/>
            <person name="Gao Z.S."/>
        </authorList>
    </citation>
    <scope>NUCLEOTIDE SEQUENCE [LARGE SCALE GENOMIC DNA]</scope>
    <source>
        <tissue evidence="2">Leaves</tissue>
    </source>
</reference>
<dbReference type="Proteomes" id="UP000516437">
    <property type="component" value="Chromosome 8"/>
</dbReference>
<dbReference type="InterPro" id="IPR014729">
    <property type="entry name" value="Rossmann-like_a/b/a_fold"/>
</dbReference>
<dbReference type="AlphaFoldDB" id="A0A6A1UNY9"/>
<evidence type="ECO:0000313" key="3">
    <source>
        <dbReference type="Proteomes" id="UP000516437"/>
    </source>
</evidence>
<accession>A0A6A1UNY9</accession>
<evidence type="ECO:0000313" key="2">
    <source>
        <dbReference type="EMBL" id="KAB1201981.1"/>
    </source>
</evidence>
<dbReference type="OrthoDB" id="10563577at2759"/>
<dbReference type="Pfam" id="PF01507">
    <property type="entry name" value="PAPS_reduct"/>
    <property type="match status" value="1"/>
</dbReference>
<dbReference type="GO" id="GO:0003824">
    <property type="term" value="F:catalytic activity"/>
    <property type="evidence" value="ECO:0007669"/>
    <property type="project" value="InterPro"/>
</dbReference>
<dbReference type="PANTHER" id="PTHR46482:SF13">
    <property type="entry name" value="5'-ADENYLYLSULFATE REDUCTASE 1, CHLOROPLASTIC-LIKE"/>
    <property type="match status" value="1"/>
</dbReference>
<protein>
    <submittedName>
        <fullName evidence="2">5'-adenylylsulfate reductase 2, chloroplastic</fullName>
    </submittedName>
</protein>
<comment type="caution">
    <text evidence="2">The sequence shown here is derived from an EMBL/GenBank/DDBJ whole genome shotgun (WGS) entry which is preliminary data.</text>
</comment>
<dbReference type="EMBL" id="RXIC02000026">
    <property type="protein sequence ID" value="KAB1201981.1"/>
    <property type="molecule type" value="Genomic_DNA"/>
</dbReference>
<dbReference type="InterPro" id="IPR002500">
    <property type="entry name" value="PAPS_reduct_dom"/>
</dbReference>
<evidence type="ECO:0000259" key="1">
    <source>
        <dbReference type="Pfam" id="PF01507"/>
    </source>
</evidence>
<sequence>MSLAAAAASLVPGSTSISIFERNGPKSGFRPVDKPLFGANFAGAVDGRYRMRSARVYPIWSEVHVPLAATSATDPVSVVVKELDEGLKGDYGKLNEDLGRTSSLAIVKEGQLGKLGDIIYTLPFSGAETVSSLASWLTVWLFLVFSLKAARLNTYRFYQFFDALKQYNIYDEDMFLDAVEGMALIGDNGVFITHKDGCKECCKVKKVTPLWRVIKSLLALITGLKDKSTGTRVVLPVILVDPSLEGSDNGICSFFKWNAVSNVVNQEYWGFLQAMEVLFYGVHFQRCVSIGYAPCIRSPVLSWHVEKQRMWPWEDTEAKKHGIYKGCLTRDGTVSEWL</sequence>
<proteinExistence type="predicted"/>
<name>A0A6A1UNY9_9ROSI</name>
<gene>
    <name evidence="2" type="ORF">CJ030_MR8G005363</name>
</gene>